<dbReference type="AlphaFoldDB" id="A0A022RL04"/>
<protein>
    <recommendedName>
        <fullName evidence="1">Aminotransferase class V domain-containing protein</fullName>
    </recommendedName>
</protein>
<dbReference type="InterPro" id="IPR000192">
    <property type="entry name" value="Aminotrans_V_dom"/>
</dbReference>
<name>A0A022RL04_ERYGU</name>
<dbReference type="Proteomes" id="UP000030748">
    <property type="component" value="Unassembled WGS sequence"/>
</dbReference>
<dbReference type="SUPFAM" id="SSF53383">
    <property type="entry name" value="PLP-dependent transferases"/>
    <property type="match status" value="1"/>
</dbReference>
<evidence type="ECO:0000313" key="3">
    <source>
        <dbReference type="Proteomes" id="UP000030748"/>
    </source>
</evidence>
<dbReference type="InterPro" id="IPR015422">
    <property type="entry name" value="PyrdxlP-dep_Trfase_small"/>
</dbReference>
<feature type="domain" description="Aminotransferase class V" evidence="1">
    <location>
        <begin position="4"/>
        <end position="55"/>
    </location>
</feature>
<reference evidence="2 3" key="1">
    <citation type="journal article" date="2013" name="Proc. Natl. Acad. Sci. U.S.A.">
        <title>Fine-scale variation in meiotic recombination in Mimulus inferred from population shotgun sequencing.</title>
        <authorList>
            <person name="Hellsten U."/>
            <person name="Wright K.M."/>
            <person name="Jenkins J."/>
            <person name="Shu S."/>
            <person name="Yuan Y."/>
            <person name="Wessler S.R."/>
            <person name="Schmutz J."/>
            <person name="Willis J.H."/>
            <person name="Rokhsar D.S."/>
        </authorList>
    </citation>
    <scope>NUCLEOTIDE SEQUENCE [LARGE SCALE GENOMIC DNA]</scope>
    <source>
        <strain evidence="3">cv. DUN x IM62</strain>
    </source>
</reference>
<organism evidence="2 3">
    <name type="scientific">Erythranthe guttata</name>
    <name type="common">Yellow monkey flower</name>
    <name type="synonym">Mimulus guttatus</name>
    <dbReference type="NCBI Taxonomy" id="4155"/>
    <lineage>
        <taxon>Eukaryota</taxon>
        <taxon>Viridiplantae</taxon>
        <taxon>Streptophyta</taxon>
        <taxon>Embryophyta</taxon>
        <taxon>Tracheophyta</taxon>
        <taxon>Spermatophyta</taxon>
        <taxon>Magnoliopsida</taxon>
        <taxon>eudicotyledons</taxon>
        <taxon>Gunneridae</taxon>
        <taxon>Pentapetalae</taxon>
        <taxon>asterids</taxon>
        <taxon>lamiids</taxon>
        <taxon>Lamiales</taxon>
        <taxon>Phrymaceae</taxon>
        <taxon>Erythranthe</taxon>
    </lineage>
</organism>
<evidence type="ECO:0000259" key="1">
    <source>
        <dbReference type="Pfam" id="PF00266"/>
    </source>
</evidence>
<accession>A0A022RL04</accession>
<sequence>FLVELANYLYDQLCSVPNVRVYGPAPSRTVERAALCSFNVDDIHPTDIATFLDQQCCD</sequence>
<evidence type="ECO:0000313" key="2">
    <source>
        <dbReference type="EMBL" id="EYU40684.1"/>
    </source>
</evidence>
<dbReference type="Gene3D" id="3.90.1150.10">
    <property type="entry name" value="Aspartate Aminotransferase, domain 1"/>
    <property type="match status" value="1"/>
</dbReference>
<dbReference type="EMBL" id="KI630393">
    <property type="protein sequence ID" value="EYU40684.1"/>
    <property type="molecule type" value="Genomic_DNA"/>
</dbReference>
<proteinExistence type="predicted"/>
<gene>
    <name evidence="2" type="ORF">MIMGU_mgv1a0062342mg</name>
</gene>
<feature type="non-terminal residue" evidence="2">
    <location>
        <position position="1"/>
    </location>
</feature>
<dbReference type="Pfam" id="PF00266">
    <property type="entry name" value="Aminotran_5"/>
    <property type="match status" value="1"/>
</dbReference>
<keyword evidence="3" id="KW-1185">Reference proteome</keyword>
<dbReference type="InterPro" id="IPR015424">
    <property type="entry name" value="PyrdxlP-dep_Trfase"/>
</dbReference>